<keyword evidence="1 3" id="KW-0560">Oxidoreductase</keyword>
<dbReference type="InterPro" id="IPR036188">
    <property type="entry name" value="FAD/NAD-bd_sf"/>
</dbReference>
<reference evidence="3 4" key="1">
    <citation type="journal article" date="2013" name="Genome Announc.">
        <title>Draft Genome Sequence of Desulfotignum phosphitoxidans DSM 13687 Strain FiPS-3.</title>
        <authorList>
            <person name="Poehlein A."/>
            <person name="Daniel R."/>
            <person name="Simeonova D.D."/>
        </authorList>
    </citation>
    <scope>NUCLEOTIDE SEQUENCE [LARGE SCALE GENOMIC DNA]</scope>
    <source>
        <strain evidence="3 4">DSM 13687</strain>
    </source>
</reference>
<dbReference type="Pfam" id="PF01266">
    <property type="entry name" value="DAO"/>
    <property type="match status" value="1"/>
</dbReference>
<dbReference type="PANTHER" id="PTHR13847">
    <property type="entry name" value="SARCOSINE DEHYDROGENASE-RELATED"/>
    <property type="match status" value="1"/>
</dbReference>
<dbReference type="PANTHER" id="PTHR13847:SF287">
    <property type="entry name" value="FAD-DEPENDENT OXIDOREDUCTASE DOMAIN-CONTAINING PROTEIN 1"/>
    <property type="match status" value="1"/>
</dbReference>
<comment type="caution">
    <text evidence="3">The sequence shown here is derived from an EMBL/GenBank/DDBJ whole genome shotgun (WGS) entry which is preliminary data.</text>
</comment>
<dbReference type="OrthoDB" id="9815989at2"/>
<accession>S0FV32</accession>
<dbReference type="PATRIC" id="fig|1286635.3.peg.3210"/>
<dbReference type="GO" id="GO:0032981">
    <property type="term" value="P:mitochondrial respiratory chain complex I assembly"/>
    <property type="evidence" value="ECO:0007669"/>
    <property type="project" value="TreeGrafter"/>
</dbReference>
<gene>
    <name evidence="3" type="ORF">Dpo_7c00400</name>
</gene>
<feature type="domain" description="FAD dependent oxidoreductase" evidence="2">
    <location>
        <begin position="5"/>
        <end position="362"/>
    </location>
</feature>
<name>S0FV32_9BACT</name>
<dbReference type="SUPFAM" id="SSF51905">
    <property type="entry name" value="FAD/NAD(P)-binding domain"/>
    <property type="match status" value="1"/>
</dbReference>
<sequence length="393" mass="43363">METYDVVIIGGAVMGSATAYFLAANPDFNGKVLVIEKDPTYAKSSTCLSAGGIRQQFSNTENIQLSKFGAEFIKNINSYLQVENDDPVNVDFTENGYLILATDAGMPVLMQNHKTQIAAGANVKILEKDQLKQTFEWLNVEDIVAGSYNIPDSGWFDPHCFTMGFKNKAKSLGVTYLNDEVVGIERTGDQITAVQLSSGKKINGGMFVNAAGPKAAHVAEMAGIDDLPVRSRKRFVFLYKCNSQLPNCPLVVDPSGAYFRPEGQHFICGISPEADNDPDCDDFDMDYSVFEETLWPILAERVPAFDAIKRISSWAGHYEYNIKDQNAIIGAHPTVKNFMFINGFSGHGLQQGPGAGRGISELITYGKYKTLDLSCFEFERFAKNQLYIELNIV</sequence>
<protein>
    <submittedName>
        <fullName evidence="3">FAD-dependent oxidoreductase/sarcosine oxidase</fullName>
        <ecNumber evidence="3">1.5.3.1</ecNumber>
    </submittedName>
</protein>
<dbReference type="GO" id="GO:0008115">
    <property type="term" value="F:sarcosine oxidase activity"/>
    <property type="evidence" value="ECO:0007669"/>
    <property type="project" value="UniProtKB-EC"/>
</dbReference>
<dbReference type="AlphaFoldDB" id="S0FV32"/>
<dbReference type="EMBL" id="APJX01000007">
    <property type="protein sequence ID" value="EMS78570.1"/>
    <property type="molecule type" value="Genomic_DNA"/>
</dbReference>
<evidence type="ECO:0000259" key="2">
    <source>
        <dbReference type="Pfam" id="PF01266"/>
    </source>
</evidence>
<evidence type="ECO:0000256" key="1">
    <source>
        <dbReference type="ARBA" id="ARBA00023002"/>
    </source>
</evidence>
<proteinExistence type="predicted"/>
<organism evidence="3 4">
    <name type="scientific">Desulfotignum phosphitoxidans DSM 13687</name>
    <dbReference type="NCBI Taxonomy" id="1286635"/>
    <lineage>
        <taxon>Bacteria</taxon>
        <taxon>Pseudomonadati</taxon>
        <taxon>Thermodesulfobacteriota</taxon>
        <taxon>Desulfobacteria</taxon>
        <taxon>Desulfobacterales</taxon>
        <taxon>Desulfobacteraceae</taxon>
        <taxon>Desulfotignum</taxon>
    </lineage>
</organism>
<evidence type="ECO:0000313" key="3">
    <source>
        <dbReference type="EMBL" id="EMS78570.1"/>
    </source>
</evidence>
<evidence type="ECO:0000313" key="4">
    <source>
        <dbReference type="Proteomes" id="UP000014216"/>
    </source>
</evidence>
<dbReference type="Gene3D" id="3.50.50.60">
    <property type="entry name" value="FAD/NAD(P)-binding domain"/>
    <property type="match status" value="1"/>
</dbReference>
<dbReference type="EC" id="1.5.3.1" evidence="3"/>
<dbReference type="Proteomes" id="UP000014216">
    <property type="component" value="Unassembled WGS sequence"/>
</dbReference>
<dbReference type="GO" id="GO:0005737">
    <property type="term" value="C:cytoplasm"/>
    <property type="evidence" value="ECO:0007669"/>
    <property type="project" value="TreeGrafter"/>
</dbReference>
<dbReference type="RefSeq" id="WP_006967011.1">
    <property type="nucleotide sequence ID" value="NZ_APJX01000007.1"/>
</dbReference>
<dbReference type="Gene3D" id="3.30.9.10">
    <property type="entry name" value="D-Amino Acid Oxidase, subunit A, domain 2"/>
    <property type="match status" value="1"/>
</dbReference>
<dbReference type="InterPro" id="IPR006076">
    <property type="entry name" value="FAD-dep_OxRdtase"/>
</dbReference>
<keyword evidence="4" id="KW-1185">Reference proteome</keyword>